<comment type="caution">
    <text evidence="3">The sequence shown here is derived from an EMBL/GenBank/DDBJ whole genome shotgun (WGS) entry which is preliminary data.</text>
</comment>
<keyword evidence="2" id="KW-0472">Membrane</keyword>
<feature type="transmembrane region" description="Helical" evidence="2">
    <location>
        <begin position="20"/>
        <end position="38"/>
    </location>
</feature>
<dbReference type="NCBIfam" id="NF041554">
    <property type="entry name" value="SA1362_fam"/>
    <property type="match status" value="1"/>
</dbReference>
<dbReference type="EMBL" id="NPBV01000003">
    <property type="protein sequence ID" value="PAD22190.1"/>
    <property type="molecule type" value="Genomic_DNA"/>
</dbReference>
<accession>A0A268ADJ7</accession>
<protein>
    <submittedName>
        <fullName evidence="3">Uncharacterized protein</fullName>
    </submittedName>
</protein>
<keyword evidence="2" id="KW-1133">Transmembrane helix</keyword>
<evidence type="ECO:0000256" key="2">
    <source>
        <dbReference type="SAM" id="Phobius"/>
    </source>
</evidence>
<feature type="region of interest" description="Disordered" evidence="1">
    <location>
        <begin position="74"/>
        <end position="152"/>
    </location>
</feature>
<feature type="transmembrane region" description="Helical" evidence="2">
    <location>
        <begin position="44"/>
        <end position="66"/>
    </location>
</feature>
<evidence type="ECO:0000256" key="1">
    <source>
        <dbReference type="SAM" id="MobiDB-lite"/>
    </source>
</evidence>
<sequence>MSPSRHGKEENGLRRSGSSIIVFVLIGLAVIGVSMQLVTNPGAFFQNVLVWIGGAVLFGALLYFILTRMRGRTAAAGSGSSSDMQKYKKAVKQSKQKYKQPKARPVNKPAKQAASIKKASVARKKRTVKDRSRGPQLRVIEGNKQKRKKSSI</sequence>
<organism evidence="3 4">
    <name type="scientific">Terribacillus saccharophilus</name>
    <dbReference type="NCBI Taxonomy" id="361277"/>
    <lineage>
        <taxon>Bacteria</taxon>
        <taxon>Bacillati</taxon>
        <taxon>Bacillota</taxon>
        <taxon>Bacilli</taxon>
        <taxon>Bacillales</taxon>
        <taxon>Bacillaceae</taxon>
        <taxon>Terribacillus</taxon>
    </lineage>
</organism>
<gene>
    <name evidence="3" type="ORF">CHH64_06000</name>
</gene>
<evidence type="ECO:0000313" key="4">
    <source>
        <dbReference type="Proteomes" id="UP000216013"/>
    </source>
</evidence>
<dbReference type="InterPro" id="IPR048110">
    <property type="entry name" value="SA1362/YqhP-like"/>
</dbReference>
<dbReference type="Proteomes" id="UP000216013">
    <property type="component" value="Unassembled WGS sequence"/>
</dbReference>
<feature type="compositionally biased region" description="Basic residues" evidence="1">
    <location>
        <begin position="87"/>
        <end position="102"/>
    </location>
</feature>
<dbReference type="AlphaFoldDB" id="A0A268ADJ7"/>
<evidence type="ECO:0000313" key="3">
    <source>
        <dbReference type="EMBL" id="PAD22190.1"/>
    </source>
</evidence>
<proteinExistence type="predicted"/>
<keyword evidence="2" id="KW-0812">Transmembrane</keyword>
<name>A0A268ADJ7_9BACI</name>
<dbReference type="OrthoDB" id="2974227at2"/>
<reference evidence="3 4" key="1">
    <citation type="submission" date="2017-07" db="EMBL/GenBank/DDBJ databases">
        <title>Isolation and whole genome analysis of endospore-forming bacteria from heroin.</title>
        <authorList>
            <person name="Kalinowski J."/>
            <person name="Ahrens B."/>
            <person name="Al-Dilaimi A."/>
            <person name="Winkler A."/>
            <person name="Wibberg D."/>
            <person name="Schleenbecker U."/>
            <person name="Ruckert C."/>
            <person name="Wolfel R."/>
            <person name="Grass G."/>
        </authorList>
    </citation>
    <scope>NUCLEOTIDE SEQUENCE [LARGE SCALE GENOMIC DNA]</scope>
    <source>
        <strain evidence="3 4">7528</strain>
    </source>
</reference>